<keyword evidence="13" id="KW-0007">Acetylation</keyword>
<dbReference type="InterPro" id="IPR012677">
    <property type="entry name" value="Nucleotide-bd_a/b_plait_sf"/>
</dbReference>
<dbReference type="CDD" id="cd12282">
    <property type="entry name" value="RRM2_TatSF1_like"/>
    <property type="match status" value="1"/>
</dbReference>
<organism evidence="25 26">
    <name type="scientific">Larinioides sclopetarius</name>
    <dbReference type="NCBI Taxonomy" id="280406"/>
    <lineage>
        <taxon>Eukaryota</taxon>
        <taxon>Metazoa</taxon>
        <taxon>Ecdysozoa</taxon>
        <taxon>Arthropoda</taxon>
        <taxon>Chelicerata</taxon>
        <taxon>Arachnida</taxon>
        <taxon>Araneae</taxon>
        <taxon>Araneomorphae</taxon>
        <taxon>Entelegynae</taxon>
        <taxon>Araneoidea</taxon>
        <taxon>Araneidae</taxon>
        <taxon>Larinioides</taxon>
    </lineage>
</organism>
<dbReference type="GO" id="GO:0005686">
    <property type="term" value="C:U2 snRNP"/>
    <property type="evidence" value="ECO:0007669"/>
    <property type="project" value="TreeGrafter"/>
</dbReference>
<keyword evidence="6" id="KW-0597">Phosphoprotein</keyword>
<dbReference type="InterPro" id="IPR034393">
    <property type="entry name" value="TatSF1-like"/>
</dbReference>
<dbReference type="PANTHER" id="PTHR15608:SF0">
    <property type="entry name" value="HIV TAT-SPECIFIC FACTOR 1"/>
    <property type="match status" value="1"/>
</dbReference>
<evidence type="ECO:0000256" key="11">
    <source>
        <dbReference type="ARBA" id="ARBA00022843"/>
    </source>
</evidence>
<gene>
    <name evidence="25" type="ORF">LARSCL_LOCUS6150</name>
</gene>
<accession>A0AAV1ZK45</accession>
<evidence type="ECO:0000256" key="8">
    <source>
        <dbReference type="ARBA" id="ARBA00022728"/>
    </source>
</evidence>
<feature type="domain" description="RRM" evidence="24">
    <location>
        <begin position="109"/>
        <end position="193"/>
    </location>
</feature>
<keyword evidence="15" id="KW-0010">Activator</keyword>
<dbReference type="EMBL" id="CAXIEN010000058">
    <property type="protein sequence ID" value="CAL1272025.1"/>
    <property type="molecule type" value="Genomic_DNA"/>
</dbReference>
<evidence type="ECO:0000256" key="6">
    <source>
        <dbReference type="ARBA" id="ARBA00022553"/>
    </source>
</evidence>
<feature type="compositionally biased region" description="Basic and acidic residues" evidence="23">
    <location>
        <begin position="349"/>
        <end position="358"/>
    </location>
</feature>
<proteinExistence type="inferred from homology"/>
<keyword evidence="19" id="KW-0539">Nucleus</keyword>
<keyword evidence="7" id="KW-0507">mRNA processing</keyword>
<keyword evidence="16" id="KW-0804">Transcription</keyword>
<dbReference type="GO" id="GO:0005694">
    <property type="term" value="C:chromosome"/>
    <property type="evidence" value="ECO:0007669"/>
    <property type="project" value="UniProtKB-SubCell"/>
</dbReference>
<evidence type="ECO:0000256" key="17">
    <source>
        <dbReference type="ARBA" id="ARBA00023187"/>
    </source>
</evidence>
<evidence type="ECO:0000256" key="13">
    <source>
        <dbReference type="ARBA" id="ARBA00022990"/>
    </source>
</evidence>
<keyword evidence="14" id="KW-0805">Transcription regulation</keyword>
<dbReference type="InterPro" id="IPR003954">
    <property type="entry name" value="RRM_euk-type"/>
</dbReference>
<dbReference type="GO" id="GO:0006281">
    <property type="term" value="P:DNA repair"/>
    <property type="evidence" value="ECO:0007669"/>
    <property type="project" value="UniProtKB-KW"/>
</dbReference>
<feature type="region of interest" description="Disordered" evidence="23">
    <location>
        <begin position="349"/>
        <end position="429"/>
    </location>
</feature>
<evidence type="ECO:0000313" key="25">
    <source>
        <dbReference type="EMBL" id="CAL1272025.1"/>
    </source>
</evidence>
<comment type="similarity">
    <text evidence="3">Belongs to the HTATSF1 family.</text>
</comment>
<evidence type="ECO:0000313" key="26">
    <source>
        <dbReference type="Proteomes" id="UP001497382"/>
    </source>
</evidence>
<evidence type="ECO:0000256" key="2">
    <source>
        <dbReference type="ARBA" id="ARBA00004286"/>
    </source>
</evidence>
<dbReference type="FunFam" id="3.30.70.330:FF:000202">
    <property type="entry name" value="HIV Tat-specific factor 1"/>
    <property type="match status" value="1"/>
</dbReference>
<reference evidence="25 26" key="1">
    <citation type="submission" date="2024-04" db="EMBL/GenBank/DDBJ databases">
        <authorList>
            <person name="Rising A."/>
            <person name="Reimegard J."/>
            <person name="Sonavane S."/>
            <person name="Akerstrom W."/>
            <person name="Nylinder S."/>
            <person name="Hedman E."/>
            <person name="Kallberg Y."/>
        </authorList>
    </citation>
    <scope>NUCLEOTIDE SEQUENCE [LARGE SCALE GENOMIC DNA]</scope>
</reference>
<evidence type="ECO:0000256" key="21">
    <source>
        <dbReference type="ARBA" id="ARBA00073773"/>
    </source>
</evidence>
<evidence type="ECO:0000256" key="19">
    <source>
        <dbReference type="ARBA" id="ARBA00023242"/>
    </source>
</evidence>
<feature type="region of interest" description="Disordered" evidence="23">
    <location>
        <begin position="76"/>
        <end position="100"/>
    </location>
</feature>
<evidence type="ECO:0000259" key="24">
    <source>
        <dbReference type="PROSITE" id="PS50102"/>
    </source>
</evidence>
<dbReference type="SMART" id="SM00360">
    <property type="entry name" value="RRM"/>
    <property type="match status" value="2"/>
</dbReference>
<dbReference type="GO" id="GO:0005684">
    <property type="term" value="C:U2-type spliceosomal complex"/>
    <property type="evidence" value="ECO:0007669"/>
    <property type="project" value="TreeGrafter"/>
</dbReference>
<evidence type="ECO:0000256" key="14">
    <source>
        <dbReference type="ARBA" id="ARBA00023015"/>
    </source>
</evidence>
<dbReference type="PANTHER" id="PTHR15608">
    <property type="entry name" value="SPLICING FACTOR U2AF-ASSOCIATED PROTEIN 2"/>
    <property type="match status" value="1"/>
</dbReference>
<keyword evidence="5" id="KW-1017">Isopeptide bond</keyword>
<sequence length="429" mass="49036">MADADFEEQLKLEELERKKKELSEEGISDPYTYVDPNDGTVYEWDVGKQAYFPKIDDDFIAKYQSNYNYQGPTEETVDADKAAAASEQHGEKRKASEPSWFEVDDAHNTNVYVTGLPQDITEQEFADLMGKCGLVMKDPATMKYRVKLYRENGRLKGDGLCCYIKIESVSLALNILDGYVYKGKTMHVERAKFQLKGQYDPSKKPKKLKPKEKEKMKKKREKLFEWGFEKLRGERSKNEKTVIIKNMFEPKEFDEDATLLLDYQNDIREECSKCGEVKKVVIYDRNPEGVVSVTFTEPEMADECINLMNGRWFAGRKLTAETWDGKTKYKVIETEEERQKRLQKWEKFLEEKDSEGTEKPATSTVSQKEQEDSKLSISSNAYELAGETDSSGDSDGENSAKPSVPQESYPVMQANGGLSFGTCPPNQNS</sequence>
<comment type="subcellular location">
    <subcellularLocation>
        <location evidence="2">Chromosome</location>
    </subcellularLocation>
    <subcellularLocation>
        <location evidence="1">Nucleus</location>
    </subcellularLocation>
</comment>
<dbReference type="InterPro" id="IPR034392">
    <property type="entry name" value="TatSF1-like_RRM1"/>
</dbReference>
<dbReference type="Gene3D" id="3.30.70.330">
    <property type="match status" value="2"/>
</dbReference>
<dbReference type="GO" id="GO:0000398">
    <property type="term" value="P:mRNA splicing, via spliceosome"/>
    <property type="evidence" value="ECO:0007669"/>
    <property type="project" value="InterPro"/>
</dbReference>
<protein>
    <recommendedName>
        <fullName evidence="21">17S U2 SnRNP complex component HTATSF1</fullName>
    </recommendedName>
</protein>
<evidence type="ECO:0000256" key="23">
    <source>
        <dbReference type="SAM" id="MobiDB-lite"/>
    </source>
</evidence>
<dbReference type="GO" id="GO:0003723">
    <property type="term" value="F:RNA binding"/>
    <property type="evidence" value="ECO:0007669"/>
    <property type="project" value="UniProtKB-UniRule"/>
</dbReference>
<evidence type="ECO:0000256" key="10">
    <source>
        <dbReference type="ARBA" id="ARBA00022763"/>
    </source>
</evidence>
<dbReference type="AlphaFoldDB" id="A0AAV1ZK45"/>
<feature type="domain" description="RRM" evidence="24">
    <location>
        <begin position="240"/>
        <end position="325"/>
    </location>
</feature>
<evidence type="ECO:0000256" key="20">
    <source>
        <dbReference type="ARBA" id="ARBA00062124"/>
    </source>
</evidence>
<dbReference type="SUPFAM" id="SSF54928">
    <property type="entry name" value="RNA-binding domain, RBD"/>
    <property type="match status" value="2"/>
</dbReference>
<dbReference type="PROSITE" id="PS50102">
    <property type="entry name" value="RRM"/>
    <property type="match status" value="2"/>
</dbReference>
<dbReference type="InterPro" id="IPR000504">
    <property type="entry name" value="RRM_dom"/>
</dbReference>
<evidence type="ECO:0000256" key="3">
    <source>
        <dbReference type="ARBA" id="ARBA00007747"/>
    </source>
</evidence>
<evidence type="ECO:0000256" key="4">
    <source>
        <dbReference type="ARBA" id="ARBA00022454"/>
    </source>
</evidence>
<dbReference type="Proteomes" id="UP001497382">
    <property type="component" value="Unassembled WGS sequence"/>
</dbReference>
<evidence type="ECO:0000256" key="18">
    <source>
        <dbReference type="ARBA" id="ARBA00023204"/>
    </source>
</evidence>
<feature type="region of interest" description="Disordered" evidence="23">
    <location>
        <begin position="19"/>
        <end position="39"/>
    </location>
</feature>
<keyword evidence="11" id="KW-0832">Ubl conjugation</keyword>
<dbReference type="FunFam" id="3.30.70.330:FF:000105">
    <property type="entry name" value="HIV Tat-specific factor 1 homolog"/>
    <property type="match status" value="1"/>
</dbReference>
<comment type="subunit">
    <text evidence="20">Component of the 17S U2 SnRNP complex, a ribonucleoprotein complex that contains small nuclear RNA (snRNA) U2 and a number of specific proteins. Within the 17S U2 SnRNP complex, interacts (via UHM region) directly with SF3B1. Component of a complex which is at least composed of HTATSF1/Tat-SF1, the P-TEFb complex components CDK9 and CCNT1, RNA polymerase II, SUPT5H, and NCL/nucleolin. Interacts with GTF2F2/RAP30 and POLR2A. Interacts with TCERG1/CA150. Interacts with (poly-ADP-ribosylated) RPA1; promoting HTATSF1 recruitment to DNA damage sites. Interacts (when phosphorylated) with TOPBP1; promoting recruitment of TOPBP1 to DNA damage sites during S-phase.</text>
</comment>
<evidence type="ECO:0000256" key="1">
    <source>
        <dbReference type="ARBA" id="ARBA00004123"/>
    </source>
</evidence>
<keyword evidence="12 22" id="KW-0694">RNA-binding</keyword>
<keyword evidence="26" id="KW-1185">Reference proteome</keyword>
<dbReference type="InterPro" id="IPR035979">
    <property type="entry name" value="RBD_domain_sf"/>
</dbReference>
<keyword evidence="8" id="KW-0747">Spliceosome</keyword>
<keyword evidence="9" id="KW-0677">Repeat</keyword>
<keyword evidence="10" id="KW-0227">DNA damage</keyword>
<keyword evidence="18" id="KW-0234">DNA repair</keyword>
<dbReference type="SMART" id="SM00361">
    <property type="entry name" value="RRM_1"/>
    <property type="match status" value="1"/>
</dbReference>
<evidence type="ECO:0000256" key="22">
    <source>
        <dbReference type="PROSITE-ProRule" id="PRU00176"/>
    </source>
</evidence>
<name>A0AAV1ZK45_9ARAC</name>
<keyword evidence="4" id="KW-0158">Chromosome</keyword>
<comment type="caution">
    <text evidence="25">The sequence shown here is derived from an EMBL/GenBank/DDBJ whole genome shotgun (WGS) entry which is preliminary data.</text>
</comment>
<keyword evidence="17" id="KW-0508">mRNA splicing</keyword>
<evidence type="ECO:0000256" key="9">
    <source>
        <dbReference type="ARBA" id="ARBA00022737"/>
    </source>
</evidence>
<evidence type="ECO:0000256" key="12">
    <source>
        <dbReference type="ARBA" id="ARBA00022884"/>
    </source>
</evidence>
<dbReference type="Pfam" id="PF00076">
    <property type="entry name" value="RRM_1"/>
    <property type="match status" value="2"/>
</dbReference>
<evidence type="ECO:0000256" key="5">
    <source>
        <dbReference type="ARBA" id="ARBA00022499"/>
    </source>
</evidence>
<evidence type="ECO:0000256" key="7">
    <source>
        <dbReference type="ARBA" id="ARBA00022664"/>
    </source>
</evidence>
<dbReference type="CDD" id="cd12281">
    <property type="entry name" value="RRM1_TatSF1_like"/>
    <property type="match status" value="1"/>
</dbReference>
<evidence type="ECO:0000256" key="15">
    <source>
        <dbReference type="ARBA" id="ARBA00023159"/>
    </source>
</evidence>
<evidence type="ECO:0000256" key="16">
    <source>
        <dbReference type="ARBA" id="ARBA00023163"/>
    </source>
</evidence>